<dbReference type="PANTHER" id="PTHR43679">
    <property type="entry name" value="OCTANOYLTRANSFERASE LIPM-RELATED"/>
    <property type="match status" value="1"/>
</dbReference>
<dbReference type="Pfam" id="PF21948">
    <property type="entry name" value="LplA-B_cat"/>
    <property type="match status" value="1"/>
</dbReference>
<dbReference type="EMBL" id="QWEH01000010">
    <property type="protein sequence ID" value="RHW31070.1"/>
    <property type="molecule type" value="Genomic_DNA"/>
</dbReference>
<dbReference type="CDD" id="cd16443">
    <property type="entry name" value="LplA"/>
    <property type="match status" value="1"/>
</dbReference>
<dbReference type="GO" id="GO:0016874">
    <property type="term" value="F:ligase activity"/>
    <property type="evidence" value="ECO:0007669"/>
    <property type="project" value="UniProtKB-KW"/>
</dbReference>
<dbReference type="InterPro" id="IPR050664">
    <property type="entry name" value="Octanoyltrans_LipM/LipL"/>
</dbReference>
<dbReference type="InterPro" id="IPR045864">
    <property type="entry name" value="aa-tRNA-synth_II/BPL/LPL"/>
</dbReference>
<evidence type="ECO:0000313" key="3">
    <source>
        <dbReference type="Proteomes" id="UP000285456"/>
    </source>
</evidence>
<name>A0A417YEL1_9BACI</name>
<dbReference type="Proteomes" id="UP000285456">
    <property type="component" value="Unassembled WGS sequence"/>
</dbReference>
<dbReference type="PROSITE" id="PS51733">
    <property type="entry name" value="BPL_LPL_CATALYTIC"/>
    <property type="match status" value="1"/>
</dbReference>
<dbReference type="GO" id="GO:0140096">
    <property type="term" value="F:catalytic activity, acting on a protein"/>
    <property type="evidence" value="ECO:0007669"/>
    <property type="project" value="UniProtKB-ARBA"/>
</dbReference>
<dbReference type="OrthoDB" id="9774653at2"/>
<protein>
    <submittedName>
        <fullName evidence="2">Lipoate--protein ligase family protein</fullName>
    </submittedName>
</protein>
<accession>A0A417YEL1</accession>
<comment type="caution">
    <text evidence="2">The sequence shown here is derived from an EMBL/GenBank/DDBJ whole genome shotgun (WGS) entry which is preliminary data.</text>
</comment>
<proteinExistence type="predicted"/>
<dbReference type="RefSeq" id="WP_118889765.1">
    <property type="nucleotide sequence ID" value="NZ_JAMAWL010000008.1"/>
</dbReference>
<evidence type="ECO:0000313" key="2">
    <source>
        <dbReference type="EMBL" id="RHW31070.1"/>
    </source>
</evidence>
<evidence type="ECO:0000259" key="1">
    <source>
        <dbReference type="PROSITE" id="PS51733"/>
    </source>
</evidence>
<dbReference type="PANTHER" id="PTHR43679:SF2">
    <property type="entry name" value="OCTANOYL-[GCVH]:PROTEIN N-OCTANOYLTRANSFERASE"/>
    <property type="match status" value="1"/>
</dbReference>
<gene>
    <name evidence="2" type="ORF">D1B32_14975</name>
</gene>
<feature type="domain" description="BPL/LPL catalytic" evidence="1">
    <location>
        <begin position="32"/>
        <end position="242"/>
    </location>
</feature>
<keyword evidence="3" id="KW-1185">Reference proteome</keyword>
<dbReference type="GO" id="GO:0016740">
    <property type="term" value="F:transferase activity"/>
    <property type="evidence" value="ECO:0007669"/>
    <property type="project" value="UniProtKB-ARBA"/>
</dbReference>
<dbReference type="InterPro" id="IPR004143">
    <property type="entry name" value="BPL_LPL_catalytic"/>
</dbReference>
<keyword evidence="2" id="KW-0436">Ligase</keyword>
<organism evidence="2 3">
    <name type="scientific">Oceanobacillus profundus</name>
    <dbReference type="NCBI Taxonomy" id="372463"/>
    <lineage>
        <taxon>Bacteria</taxon>
        <taxon>Bacillati</taxon>
        <taxon>Bacillota</taxon>
        <taxon>Bacilli</taxon>
        <taxon>Bacillales</taxon>
        <taxon>Bacillaceae</taxon>
        <taxon>Oceanobacillus</taxon>
    </lineage>
</organism>
<dbReference type="Gene3D" id="3.30.930.10">
    <property type="entry name" value="Bira Bifunctional Protein, Domain 2"/>
    <property type="match status" value="1"/>
</dbReference>
<dbReference type="SUPFAM" id="SSF55681">
    <property type="entry name" value="Class II aaRS and biotin synthetases"/>
    <property type="match status" value="1"/>
</dbReference>
<dbReference type="AlphaFoldDB" id="A0A417YEL1"/>
<dbReference type="GO" id="GO:0009249">
    <property type="term" value="P:protein lipoylation"/>
    <property type="evidence" value="ECO:0007669"/>
    <property type="project" value="UniProtKB-ARBA"/>
</dbReference>
<reference evidence="2 3" key="1">
    <citation type="journal article" date="2007" name="Int. J. Syst. Evol. Microbiol.">
        <title>Oceanobacillus profundus sp. nov., isolated from a deep-sea sediment core.</title>
        <authorList>
            <person name="Kim Y.G."/>
            <person name="Choi D.H."/>
            <person name="Hyun S."/>
            <person name="Cho B.C."/>
        </authorList>
    </citation>
    <scope>NUCLEOTIDE SEQUENCE [LARGE SCALE GENOMIC DNA]</scope>
    <source>
        <strain evidence="2 3">DSM 18246</strain>
    </source>
</reference>
<sequence>MKKHWAFIDTGFQDASWNMAFDECLINWHHEGKIPPTLRFYGWKAPSLSVGYFQKVDNKIDFDAIERHSCQFVRRLTGGSAVLHDDELTYSLVISENDPDIPVSVQEAYHVLSKGVFEGYHNLGIPAEYAILDRDSARGRTAICFEKPAFYEMVVDGKKLSGNAQTRKKGVLMQHGSVPMSMDTEMLFDLFLFSSGRIRERSRAAFSKKAVTINQLTNREHHYDMLTQAFKEGFKKGLDLELHPLQLTETQWEEVQQLAHSKYETRAWNINSNKERASIG</sequence>